<feature type="chain" id="PRO_5007562262" description="Pherophorin domain-containing protein" evidence="2">
    <location>
        <begin position="21"/>
        <end position="435"/>
    </location>
</feature>
<comment type="caution">
    <text evidence="4">The sequence shown here is derived from an EMBL/GenBank/DDBJ whole genome shotgun (WGS) entry which is preliminary data.</text>
</comment>
<feature type="domain" description="Pherophorin" evidence="3">
    <location>
        <begin position="43"/>
        <end position="219"/>
    </location>
</feature>
<feature type="domain" description="Pherophorin" evidence="3">
    <location>
        <begin position="273"/>
        <end position="430"/>
    </location>
</feature>
<evidence type="ECO:0000259" key="3">
    <source>
        <dbReference type="Pfam" id="PF12499"/>
    </source>
</evidence>
<reference evidence="5" key="1">
    <citation type="journal article" date="2016" name="Nat. Commun.">
        <title>The Gonium pectorale genome demonstrates co-option of cell cycle regulation during the evolution of multicellularity.</title>
        <authorList>
            <person name="Hanschen E.R."/>
            <person name="Marriage T.N."/>
            <person name="Ferris P.J."/>
            <person name="Hamaji T."/>
            <person name="Toyoda A."/>
            <person name="Fujiyama A."/>
            <person name="Neme R."/>
            <person name="Noguchi H."/>
            <person name="Minakuchi Y."/>
            <person name="Suzuki M."/>
            <person name="Kawai-Toyooka H."/>
            <person name="Smith D.R."/>
            <person name="Sparks H."/>
            <person name="Anderson J."/>
            <person name="Bakaric R."/>
            <person name="Luria V."/>
            <person name="Karger A."/>
            <person name="Kirschner M.W."/>
            <person name="Durand P.M."/>
            <person name="Michod R.E."/>
            <person name="Nozaki H."/>
            <person name="Olson B.J."/>
        </authorList>
    </citation>
    <scope>NUCLEOTIDE SEQUENCE [LARGE SCALE GENOMIC DNA]</scope>
    <source>
        <strain evidence="5">NIES-2863</strain>
    </source>
</reference>
<dbReference type="OrthoDB" id="532659at2759"/>
<feature type="signal peptide" evidence="2">
    <location>
        <begin position="1"/>
        <end position="20"/>
    </location>
</feature>
<evidence type="ECO:0000313" key="5">
    <source>
        <dbReference type="Proteomes" id="UP000075714"/>
    </source>
</evidence>
<feature type="region of interest" description="Disordered" evidence="1">
    <location>
        <begin position="228"/>
        <end position="276"/>
    </location>
</feature>
<dbReference type="InterPro" id="IPR024616">
    <property type="entry name" value="Pherophorin"/>
</dbReference>
<dbReference type="Proteomes" id="UP000075714">
    <property type="component" value="Unassembled WGS sequence"/>
</dbReference>
<name>A0A150GR68_GONPE</name>
<protein>
    <recommendedName>
        <fullName evidence="3">Pherophorin domain-containing protein</fullName>
    </recommendedName>
</protein>
<dbReference type="AlphaFoldDB" id="A0A150GR68"/>
<evidence type="ECO:0000313" key="4">
    <source>
        <dbReference type="EMBL" id="KXZ52366.1"/>
    </source>
</evidence>
<accession>A0A150GR68</accession>
<gene>
    <name evidence="4" type="ORF">GPECTOR_10phG3</name>
</gene>
<feature type="compositionally biased region" description="Pro residues" evidence="1">
    <location>
        <begin position="229"/>
        <end position="272"/>
    </location>
</feature>
<dbReference type="EMBL" id="LSYV01000011">
    <property type="protein sequence ID" value="KXZ52366.1"/>
    <property type="molecule type" value="Genomic_DNA"/>
</dbReference>
<dbReference type="STRING" id="33097.A0A150GR68"/>
<keyword evidence="5" id="KW-1185">Reference proteome</keyword>
<evidence type="ECO:0000256" key="2">
    <source>
        <dbReference type="SAM" id="SignalP"/>
    </source>
</evidence>
<dbReference type="Pfam" id="PF12499">
    <property type="entry name" value="DUF3707"/>
    <property type="match status" value="2"/>
</dbReference>
<evidence type="ECO:0000256" key="1">
    <source>
        <dbReference type="SAM" id="MobiDB-lite"/>
    </source>
</evidence>
<organism evidence="4 5">
    <name type="scientific">Gonium pectorale</name>
    <name type="common">Green alga</name>
    <dbReference type="NCBI Taxonomy" id="33097"/>
    <lineage>
        <taxon>Eukaryota</taxon>
        <taxon>Viridiplantae</taxon>
        <taxon>Chlorophyta</taxon>
        <taxon>core chlorophytes</taxon>
        <taxon>Chlorophyceae</taxon>
        <taxon>CS clade</taxon>
        <taxon>Chlamydomonadales</taxon>
        <taxon>Volvocaceae</taxon>
        <taxon>Gonium</taxon>
    </lineage>
</organism>
<keyword evidence="2" id="KW-0732">Signal</keyword>
<proteinExistence type="predicted"/>
<sequence>MSKVLLLALLGAAAVLGASAESLSAGGRRSLLQRSGAFPDPEFPFCRCDARMRASPYRLKVDSNITYGGQSWLCFKVTVNLASATLCNVTGPTRPKCCDEDMAKIEFNIDAQCVKDTNNALLFYGVNTTILGKTYSPVVTVISGDVDKDDSSKAVLRISSSELKMPQAVASEMTKRIGGVPVCFNVRRNRQCATLQDYFKNPQAYAQYAIFNSDKKCCPTGVTGSTNIPPGPVTQSPPPPLVPVAQKPPSPPSPAPPAVSPPPPPPRAPGGPFPYCNCDTRSGSSNPWRATIANKTMVTTSGRTGERVCLRLFIDADASRACNALPATAFKCCKTPLHKIELRADNTNCKSSVGPGQLTGHGKDVPVTWDSSTPVLKFTNLAIPIERAAAGPVFLCFQFKGPSCTRLTDMCTNGICRAAVFESASNTCCPPFDVK</sequence>